<dbReference type="Proteomes" id="UP000585836">
    <property type="component" value="Unassembled WGS sequence"/>
</dbReference>
<dbReference type="AlphaFoldDB" id="A0A7W9PVF6"/>
<reference evidence="1 2" key="1">
    <citation type="submission" date="2020-08" db="EMBL/GenBank/DDBJ databases">
        <title>Genomic Encyclopedia of Type Strains, Phase III (KMG-III): the genomes of soil and plant-associated and newly described type strains.</title>
        <authorList>
            <person name="Whitman W."/>
        </authorList>
    </citation>
    <scope>NUCLEOTIDE SEQUENCE [LARGE SCALE GENOMIC DNA]</scope>
    <source>
        <strain evidence="1 2">CECT 3313</strain>
    </source>
</reference>
<sequence>MSARAAVASTVIALLSAIAATISAFYGVSASRNLADAQGQDLARNEISQYVVQMSEFDRTGGNARRNEIVTLASQIDALIAQYGQDKLHLSASTYRLIGLFLTLSTTDLELAERMGQRALRLSARMEPDGAGGLRMTDPLEALQAHRVLADVAAQNLDLAKMNTEYSAALSITKSEGKRNRYIRMEARHFTRIYWALSAMMLADAKGDPDVTLCEEVRRLADAARADFGTVGKNSEIVRRARRIKRNRCATWINLTSWQKY</sequence>
<evidence type="ECO:0000313" key="2">
    <source>
        <dbReference type="Proteomes" id="UP000585836"/>
    </source>
</evidence>
<dbReference type="EMBL" id="JACHJK010000005">
    <property type="protein sequence ID" value="MBB5927987.1"/>
    <property type="molecule type" value="Genomic_DNA"/>
</dbReference>
<proteinExistence type="predicted"/>
<dbReference type="RefSeq" id="WP_184966037.1">
    <property type="nucleotide sequence ID" value="NZ_JACHJK010000005.1"/>
</dbReference>
<comment type="caution">
    <text evidence="1">The sequence shown here is derived from an EMBL/GenBank/DDBJ whole genome shotgun (WGS) entry which is preliminary data.</text>
</comment>
<evidence type="ECO:0000313" key="1">
    <source>
        <dbReference type="EMBL" id="MBB5927987.1"/>
    </source>
</evidence>
<gene>
    <name evidence="1" type="ORF">FHS34_003450</name>
</gene>
<organism evidence="1 2">
    <name type="scientific">Streptomyces echinatus</name>
    <dbReference type="NCBI Taxonomy" id="67293"/>
    <lineage>
        <taxon>Bacteria</taxon>
        <taxon>Bacillati</taxon>
        <taxon>Actinomycetota</taxon>
        <taxon>Actinomycetes</taxon>
        <taxon>Kitasatosporales</taxon>
        <taxon>Streptomycetaceae</taxon>
        <taxon>Streptomyces</taxon>
    </lineage>
</organism>
<keyword evidence="2" id="KW-1185">Reference proteome</keyword>
<accession>A0A7W9PVF6</accession>
<protein>
    <submittedName>
        <fullName evidence="1">Uncharacterized protein</fullName>
    </submittedName>
</protein>
<name>A0A7W9PVF6_9ACTN</name>